<dbReference type="InterPro" id="IPR039744">
    <property type="entry name" value="RIbosomal_uS14_euk_arc"/>
</dbReference>
<dbReference type="GO" id="GO:0003735">
    <property type="term" value="F:structural constituent of ribosome"/>
    <property type="evidence" value="ECO:0007669"/>
    <property type="project" value="InterPro"/>
</dbReference>
<dbReference type="InterPro" id="IPR043140">
    <property type="entry name" value="Ribosomal_uS14_sf"/>
</dbReference>
<dbReference type="Gene3D" id="4.10.830.10">
    <property type="entry name" value="30s Ribosomal Protein S14, Chain N"/>
    <property type="match status" value="1"/>
</dbReference>
<gene>
    <name evidence="6" type="ORF">M153_3890005061</name>
</gene>
<comment type="caution">
    <text evidence="6">The sequence shown here is derived from an EMBL/GenBank/DDBJ whole genome shotgun (WGS) entry which is preliminary data.</text>
</comment>
<dbReference type="OrthoDB" id="10252683at2759"/>
<sequence length="66" mass="7787">MAVKTVIKYSDDMETKFEVTRKSYGKGSRSCRCCFTYNGLIRKYGLSICRRCFREYAKDIGFNIYD</sequence>
<evidence type="ECO:0000256" key="1">
    <source>
        <dbReference type="ARBA" id="ARBA00001947"/>
    </source>
</evidence>
<dbReference type="PROSITE" id="PS00527">
    <property type="entry name" value="RIBOSOMAL_S14"/>
    <property type="match status" value="1"/>
</dbReference>
<dbReference type="InterPro" id="IPR018271">
    <property type="entry name" value="Ribosomal_uS14_CS"/>
</dbReference>
<name>A0A0R0M591_9MICR</name>
<dbReference type="Proteomes" id="UP000051530">
    <property type="component" value="Unassembled WGS sequence"/>
</dbReference>
<comment type="similarity">
    <text evidence="2">Belongs to the universal ribosomal protein uS14 family.</text>
</comment>
<keyword evidence="4 6" id="KW-0689">Ribosomal protein</keyword>
<evidence type="ECO:0000313" key="6">
    <source>
        <dbReference type="EMBL" id="KRH94080.1"/>
    </source>
</evidence>
<dbReference type="GO" id="GO:0002181">
    <property type="term" value="P:cytoplasmic translation"/>
    <property type="evidence" value="ECO:0007669"/>
    <property type="project" value="TreeGrafter"/>
</dbReference>
<evidence type="ECO:0000256" key="5">
    <source>
        <dbReference type="ARBA" id="ARBA00023274"/>
    </source>
</evidence>
<evidence type="ECO:0000256" key="4">
    <source>
        <dbReference type="ARBA" id="ARBA00022980"/>
    </source>
</evidence>
<accession>A0A0R0M591</accession>
<dbReference type="PANTHER" id="PTHR12010">
    <property type="entry name" value="40S RIBOSOMAL PROTEIN S29"/>
    <property type="match status" value="1"/>
</dbReference>
<comment type="cofactor">
    <cofactor evidence="1">
        <name>Zn(2+)</name>
        <dbReference type="ChEBI" id="CHEBI:29105"/>
    </cofactor>
</comment>
<dbReference type="GO" id="GO:0008270">
    <property type="term" value="F:zinc ion binding"/>
    <property type="evidence" value="ECO:0007669"/>
    <property type="project" value="InterPro"/>
</dbReference>
<keyword evidence="7" id="KW-1185">Reference proteome</keyword>
<protein>
    <submittedName>
        <fullName evidence="6">40S ribosomal protein S29</fullName>
    </submittedName>
</protein>
<keyword evidence="5" id="KW-0687">Ribonucleoprotein</keyword>
<reference evidence="6 7" key="1">
    <citation type="submission" date="2015-07" db="EMBL/GenBank/DDBJ databases">
        <title>The genome of Pseudoloma neurophilia, a relevant intracellular parasite of the zebrafish.</title>
        <authorList>
            <person name="Ndikumana S."/>
            <person name="Pelin A."/>
            <person name="Sanders J."/>
            <person name="Corradi N."/>
        </authorList>
    </citation>
    <scope>NUCLEOTIDE SEQUENCE [LARGE SCALE GENOMIC DNA]</scope>
    <source>
        <strain evidence="6 7">MK1</strain>
    </source>
</reference>
<organism evidence="6 7">
    <name type="scientific">Pseudoloma neurophilia</name>
    <dbReference type="NCBI Taxonomy" id="146866"/>
    <lineage>
        <taxon>Eukaryota</taxon>
        <taxon>Fungi</taxon>
        <taxon>Fungi incertae sedis</taxon>
        <taxon>Microsporidia</taxon>
        <taxon>Pseudoloma</taxon>
    </lineage>
</organism>
<dbReference type="GO" id="GO:0022627">
    <property type="term" value="C:cytosolic small ribosomal subunit"/>
    <property type="evidence" value="ECO:0007669"/>
    <property type="project" value="TreeGrafter"/>
</dbReference>
<dbReference type="FunFam" id="4.10.830.10:FF:000002">
    <property type="entry name" value="40S ribosomal protein S29"/>
    <property type="match status" value="1"/>
</dbReference>
<dbReference type="Pfam" id="PF00253">
    <property type="entry name" value="Ribosomal_S14"/>
    <property type="match status" value="1"/>
</dbReference>
<keyword evidence="3" id="KW-0862">Zinc</keyword>
<dbReference type="VEuPathDB" id="MicrosporidiaDB:M153_3890005061"/>
<evidence type="ECO:0000256" key="2">
    <source>
        <dbReference type="ARBA" id="ARBA00009083"/>
    </source>
</evidence>
<dbReference type="PANTHER" id="PTHR12010:SF2">
    <property type="entry name" value="40S RIBOSOMAL PROTEIN S29"/>
    <property type="match status" value="1"/>
</dbReference>
<proteinExistence type="inferred from homology"/>
<dbReference type="InterPro" id="IPR001209">
    <property type="entry name" value="Ribosomal_uS14"/>
</dbReference>
<evidence type="ECO:0000313" key="7">
    <source>
        <dbReference type="Proteomes" id="UP000051530"/>
    </source>
</evidence>
<evidence type="ECO:0000256" key="3">
    <source>
        <dbReference type="ARBA" id="ARBA00022833"/>
    </source>
</evidence>
<dbReference type="AlphaFoldDB" id="A0A0R0M591"/>
<dbReference type="NCBIfam" id="NF004424">
    <property type="entry name" value="PRK05766.1"/>
    <property type="match status" value="1"/>
</dbReference>
<dbReference type="EMBL" id="LGUB01000140">
    <property type="protein sequence ID" value="KRH94080.1"/>
    <property type="molecule type" value="Genomic_DNA"/>
</dbReference>